<dbReference type="RefSeq" id="WP_344854545.1">
    <property type="nucleotide sequence ID" value="NZ_BAAAZN010000001.1"/>
</dbReference>
<feature type="transmembrane region" description="Helical" evidence="1">
    <location>
        <begin position="57"/>
        <end position="79"/>
    </location>
</feature>
<comment type="caution">
    <text evidence="3">The sequence shown here is derived from an EMBL/GenBank/DDBJ whole genome shotgun (WGS) entry which is preliminary data.</text>
</comment>
<name>A0ABP6UY77_9PSEU</name>
<keyword evidence="4" id="KW-1185">Reference proteome</keyword>
<dbReference type="EMBL" id="BAAAZN010000001">
    <property type="protein sequence ID" value="GAA3524579.1"/>
    <property type="molecule type" value="Genomic_DNA"/>
</dbReference>
<keyword evidence="1" id="KW-0472">Membrane</keyword>
<evidence type="ECO:0000313" key="3">
    <source>
        <dbReference type="EMBL" id="GAA3524579.1"/>
    </source>
</evidence>
<organism evidence="3 4">
    <name type="scientific">Amycolatopsis ultiminotia</name>
    <dbReference type="NCBI Taxonomy" id="543629"/>
    <lineage>
        <taxon>Bacteria</taxon>
        <taxon>Bacillati</taxon>
        <taxon>Actinomycetota</taxon>
        <taxon>Actinomycetes</taxon>
        <taxon>Pseudonocardiales</taxon>
        <taxon>Pseudonocardiaceae</taxon>
        <taxon>Amycolatopsis</taxon>
    </lineage>
</organism>
<evidence type="ECO:0000313" key="4">
    <source>
        <dbReference type="Proteomes" id="UP001500689"/>
    </source>
</evidence>
<dbReference type="Proteomes" id="UP001500689">
    <property type="component" value="Unassembled WGS sequence"/>
</dbReference>
<feature type="domain" description="DUF6286" evidence="2">
    <location>
        <begin position="68"/>
        <end position="168"/>
    </location>
</feature>
<dbReference type="PROSITE" id="PS51257">
    <property type="entry name" value="PROKAR_LIPOPROTEIN"/>
    <property type="match status" value="1"/>
</dbReference>
<protein>
    <recommendedName>
        <fullName evidence="2">DUF6286 domain-containing protein</fullName>
    </recommendedName>
</protein>
<evidence type="ECO:0000256" key="1">
    <source>
        <dbReference type="SAM" id="Phobius"/>
    </source>
</evidence>
<accession>A0ABP6UY77</accession>
<sequence>MKRRPRRSTAATLTALVVLAGCVLVTVVAVQLIIGERPWVSYPAVAGALNRTQWTNWWTAFGAIAAVVLGLCLLLAAILPGKRTVLPLHGAPDSGASRASYRSTLRAAATSVDGVSAAKVRLGRRRVRVRVQTHRSREDGLTEAVRAAVTHRLDEIGPVAPPAVRVAVSAMRST</sequence>
<evidence type="ECO:0000259" key="2">
    <source>
        <dbReference type="Pfam" id="PF19803"/>
    </source>
</evidence>
<proteinExistence type="predicted"/>
<dbReference type="InterPro" id="IPR046253">
    <property type="entry name" value="DUF6286"/>
</dbReference>
<reference evidence="4" key="1">
    <citation type="journal article" date="2019" name="Int. J. Syst. Evol. Microbiol.">
        <title>The Global Catalogue of Microorganisms (GCM) 10K type strain sequencing project: providing services to taxonomists for standard genome sequencing and annotation.</title>
        <authorList>
            <consortium name="The Broad Institute Genomics Platform"/>
            <consortium name="The Broad Institute Genome Sequencing Center for Infectious Disease"/>
            <person name="Wu L."/>
            <person name="Ma J."/>
        </authorList>
    </citation>
    <scope>NUCLEOTIDE SEQUENCE [LARGE SCALE GENOMIC DNA]</scope>
    <source>
        <strain evidence="4">JCM 16898</strain>
    </source>
</reference>
<keyword evidence="1" id="KW-1133">Transmembrane helix</keyword>
<dbReference type="Pfam" id="PF19803">
    <property type="entry name" value="DUF6286"/>
    <property type="match status" value="1"/>
</dbReference>
<gene>
    <name evidence="3" type="ORF">GCM10022222_03920</name>
</gene>
<keyword evidence="1" id="KW-0812">Transmembrane</keyword>